<keyword evidence="3" id="KW-0804">Transcription</keyword>
<dbReference type="PRINTS" id="PR00033">
    <property type="entry name" value="HTHASNC"/>
</dbReference>
<dbReference type="SUPFAM" id="SSF54909">
    <property type="entry name" value="Dimeric alpha+beta barrel"/>
    <property type="match status" value="1"/>
</dbReference>
<evidence type="ECO:0000256" key="1">
    <source>
        <dbReference type="ARBA" id="ARBA00023015"/>
    </source>
</evidence>
<dbReference type="InterPro" id="IPR019887">
    <property type="entry name" value="Tscrpt_reg_AsnC/Lrp_C"/>
</dbReference>
<keyword evidence="6" id="KW-1185">Reference proteome</keyword>
<dbReference type="PANTHER" id="PTHR30154">
    <property type="entry name" value="LEUCINE-RESPONSIVE REGULATORY PROTEIN"/>
    <property type="match status" value="1"/>
</dbReference>
<dbReference type="PROSITE" id="PS00519">
    <property type="entry name" value="HTH_ASNC_1"/>
    <property type="match status" value="1"/>
</dbReference>
<dbReference type="Gene3D" id="1.10.10.10">
    <property type="entry name" value="Winged helix-like DNA-binding domain superfamily/Winged helix DNA-binding domain"/>
    <property type="match status" value="1"/>
</dbReference>
<feature type="domain" description="HTH asnC-type" evidence="4">
    <location>
        <begin position="1"/>
        <end position="62"/>
    </location>
</feature>
<reference evidence="5 6" key="1">
    <citation type="submission" date="2023-09" db="EMBL/GenBank/DDBJ databases">
        <authorList>
            <person name="Rey-Velasco X."/>
        </authorList>
    </citation>
    <scope>NUCLEOTIDE SEQUENCE [LARGE SCALE GENOMIC DNA]</scope>
    <source>
        <strain evidence="5 6">W332</strain>
    </source>
</reference>
<dbReference type="InterPro" id="IPR036390">
    <property type="entry name" value="WH_DNA-bd_sf"/>
</dbReference>
<name>A0ABU2YPI1_9FLAO</name>
<dbReference type="Pfam" id="PF13404">
    <property type="entry name" value="HTH_AsnC-type"/>
    <property type="match status" value="1"/>
</dbReference>
<dbReference type="EMBL" id="JAVRIA010000010">
    <property type="protein sequence ID" value="MDT0559604.1"/>
    <property type="molecule type" value="Genomic_DNA"/>
</dbReference>
<keyword evidence="2" id="KW-0238">DNA-binding</keyword>
<evidence type="ECO:0000256" key="2">
    <source>
        <dbReference type="ARBA" id="ARBA00023125"/>
    </source>
</evidence>
<sequence>MDGLDKKILEMLKINARESFANIGKNVGLSAPAIGKRVRQLEDDGVIEGYALKVNHEKLGIETKAYITLVMHQGLSGRPNVLDKIREMEEVQSCDRITGDDCLCVLGYFKNNKHLIAFLEKMSQYGATKTSIILEV</sequence>
<dbReference type="InterPro" id="IPR000485">
    <property type="entry name" value="AsnC-type_HTH_dom"/>
</dbReference>
<proteinExistence type="predicted"/>
<evidence type="ECO:0000313" key="5">
    <source>
        <dbReference type="EMBL" id="MDT0559604.1"/>
    </source>
</evidence>
<dbReference type="Proteomes" id="UP001259492">
    <property type="component" value="Unassembled WGS sequence"/>
</dbReference>
<dbReference type="PANTHER" id="PTHR30154:SF53">
    <property type="entry name" value="HTH-TYPE TRANSCRIPTIONAL REGULATOR LRPC"/>
    <property type="match status" value="1"/>
</dbReference>
<protein>
    <submittedName>
        <fullName evidence="5">Lrp/AsnC family transcriptional regulator</fullName>
    </submittedName>
</protein>
<dbReference type="Pfam" id="PF01037">
    <property type="entry name" value="AsnC_trans_reg"/>
    <property type="match status" value="1"/>
</dbReference>
<dbReference type="RefSeq" id="WP_311428368.1">
    <property type="nucleotide sequence ID" value="NZ_JAVRIA010000010.1"/>
</dbReference>
<evidence type="ECO:0000256" key="3">
    <source>
        <dbReference type="ARBA" id="ARBA00023163"/>
    </source>
</evidence>
<evidence type="ECO:0000259" key="4">
    <source>
        <dbReference type="PROSITE" id="PS50956"/>
    </source>
</evidence>
<dbReference type="SMART" id="SM00344">
    <property type="entry name" value="HTH_ASNC"/>
    <property type="match status" value="1"/>
</dbReference>
<dbReference type="InterPro" id="IPR036388">
    <property type="entry name" value="WH-like_DNA-bd_sf"/>
</dbReference>
<comment type="caution">
    <text evidence="5">The sequence shown here is derived from an EMBL/GenBank/DDBJ whole genome shotgun (WGS) entry which is preliminary data.</text>
</comment>
<dbReference type="InterPro" id="IPR019885">
    <property type="entry name" value="Tscrpt_reg_HTH_AsnC-type_CS"/>
</dbReference>
<dbReference type="InterPro" id="IPR019888">
    <property type="entry name" value="Tscrpt_reg_AsnC-like"/>
</dbReference>
<dbReference type="InterPro" id="IPR011008">
    <property type="entry name" value="Dimeric_a/b-barrel"/>
</dbReference>
<accession>A0ABU2YPI1</accession>
<keyword evidence="1" id="KW-0805">Transcription regulation</keyword>
<dbReference type="SUPFAM" id="SSF46785">
    <property type="entry name" value="Winged helix' DNA-binding domain"/>
    <property type="match status" value="1"/>
</dbReference>
<gene>
    <name evidence="5" type="ORF">RM697_13170</name>
</gene>
<organism evidence="5 6">
    <name type="scientific">Microcosmobacter mediterraneus</name>
    <dbReference type="NCBI Taxonomy" id="3075607"/>
    <lineage>
        <taxon>Bacteria</taxon>
        <taxon>Pseudomonadati</taxon>
        <taxon>Bacteroidota</taxon>
        <taxon>Flavobacteriia</taxon>
        <taxon>Flavobacteriales</taxon>
        <taxon>Flavobacteriaceae</taxon>
        <taxon>Microcosmobacter</taxon>
    </lineage>
</organism>
<dbReference type="PROSITE" id="PS50956">
    <property type="entry name" value="HTH_ASNC_2"/>
    <property type="match status" value="1"/>
</dbReference>
<dbReference type="Gene3D" id="3.30.70.920">
    <property type="match status" value="1"/>
</dbReference>
<evidence type="ECO:0000313" key="6">
    <source>
        <dbReference type="Proteomes" id="UP001259492"/>
    </source>
</evidence>